<dbReference type="OrthoDB" id="8954335at2759"/>
<evidence type="ECO:0000256" key="1">
    <source>
        <dbReference type="ARBA" id="ARBA00001946"/>
    </source>
</evidence>
<keyword evidence="8" id="KW-0378">Hydrolase</keyword>
<dbReference type="InterPro" id="IPR027417">
    <property type="entry name" value="P-loop_NTPase"/>
</dbReference>
<evidence type="ECO:0000259" key="17">
    <source>
        <dbReference type="PROSITE" id="PS51720"/>
    </source>
</evidence>
<sequence length="560" mass="60097">MSNTHLEPVSPLHACSDEKELVGNFILKSRSPEPFPLRPFASPSPALFPALPSPPPPASPLRRQRHMTTMAPPAPAAELPSKADAQQQQQQADDDDDLEEEEDEILAEEDDDEIDEEEEDDEDDLEDDLEDDDDEGDVQPADVRPWTSLKSMPVATQTALVGTLKRLQAQKRTELTALIVGKNGVGKSSVVNTIFGDRIVNTPVSTIEPDATRQYSRVASDFTLSIINSPGLLQGDGVSDRAMTEISKCANGKPIDVVLYVERLDTYRTDDNDRAVLCALNETFGPSVWARTLCVLTHGAASSLPISDGSEGAANGNGSAAADGAAYARYVSSKVAQVEACLRKATGNASASFATSAVVECSARCRKNANNEGVLPDGTAFLPRIVDLMADVALKGKGPMVHAHGARRRGKKGKLWQKLLIPFICYGQYWLFKLYSKHLFEADSCKGDRYTLFSSTDQEKKSSERDDKEARERVSARAREDDERARRALEAKSSDSASAPSANAMEALAAKKKKALEESANNASTSSPPASTPAPEQPAATSTTLASAPVATSPPTAAAK</sequence>
<feature type="compositionally biased region" description="Low complexity" evidence="16">
    <location>
        <begin position="537"/>
        <end position="560"/>
    </location>
</feature>
<evidence type="ECO:0000256" key="3">
    <source>
        <dbReference type="ARBA" id="ARBA00022528"/>
    </source>
</evidence>
<feature type="region of interest" description="Disordered" evidence="16">
    <location>
        <begin position="29"/>
        <end position="150"/>
    </location>
</feature>
<evidence type="ECO:0000256" key="4">
    <source>
        <dbReference type="ARBA" id="ARBA00022640"/>
    </source>
</evidence>
<keyword evidence="9" id="KW-1002">Plastid outer membrane</keyword>
<dbReference type="PROSITE" id="PS51720">
    <property type="entry name" value="G_AIG1"/>
    <property type="match status" value="1"/>
</dbReference>
<evidence type="ECO:0000313" key="18">
    <source>
        <dbReference type="EMBL" id="GHP05278.1"/>
    </source>
</evidence>
<dbReference type="PANTHER" id="PTHR10903">
    <property type="entry name" value="GTPASE, IMAP FAMILY MEMBER-RELATED"/>
    <property type="match status" value="1"/>
</dbReference>
<dbReference type="PANTHER" id="PTHR10903:SF135">
    <property type="entry name" value="TRANSLOCASE OF CHLOROPLAST 120, CHLOROPLASTIC-RELATED"/>
    <property type="match status" value="1"/>
</dbReference>
<dbReference type="GO" id="GO:0016787">
    <property type="term" value="F:hydrolase activity"/>
    <property type="evidence" value="ECO:0007669"/>
    <property type="project" value="UniProtKB-KW"/>
</dbReference>
<evidence type="ECO:0000256" key="2">
    <source>
        <dbReference type="ARBA" id="ARBA00022448"/>
    </source>
</evidence>
<dbReference type="EMBL" id="BNJQ01000009">
    <property type="protein sequence ID" value="GHP05278.1"/>
    <property type="molecule type" value="Genomic_DNA"/>
</dbReference>
<evidence type="ECO:0000256" key="6">
    <source>
        <dbReference type="ARBA" id="ARBA00022723"/>
    </source>
</evidence>
<dbReference type="Proteomes" id="UP000660262">
    <property type="component" value="Unassembled WGS sequence"/>
</dbReference>
<comment type="caution">
    <text evidence="18">The sequence shown here is derived from an EMBL/GenBank/DDBJ whole genome shotgun (WGS) entry which is preliminary data.</text>
</comment>
<reference evidence="18" key="1">
    <citation type="submission" date="2020-10" db="EMBL/GenBank/DDBJ databases">
        <title>Unveiling of a novel bifunctional photoreceptor, Dualchrome1, isolated from a cosmopolitan green alga.</title>
        <authorList>
            <person name="Suzuki S."/>
            <person name="Kawachi M."/>
        </authorList>
    </citation>
    <scope>NUCLEOTIDE SEQUENCE</scope>
    <source>
        <strain evidence="18">NIES 2893</strain>
    </source>
</reference>
<evidence type="ECO:0000256" key="7">
    <source>
        <dbReference type="ARBA" id="ARBA00022741"/>
    </source>
</evidence>
<dbReference type="GO" id="GO:0015031">
    <property type="term" value="P:protein transport"/>
    <property type="evidence" value="ECO:0007669"/>
    <property type="project" value="UniProtKB-KW"/>
</dbReference>
<feature type="compositionally biased region" description="Acidic residues" evidence="16">
    <location>
        <begin position="92"/>
        <end position="137"/>
    </location>
</feature>
<feature type="domain" description="AIG1-type G" evidence="17">
    <location>
        <begin position="172"/>
        <end position="411"/>
    </location>
</feature>
<keyword evidence="13" id="KW-0342">GTP-binding</keyword>
<accession>A0A830HEU0</accession>
<dbReference type="GO" id="GO:0009707">
    <property type="term" value="C:chloroplast outer membrane"/>
    <property type="evidence" value="ECO:0007669"/>
    <property type="project" value="UniProtKB-SubCell"/>
</dbReference>
<evidence type="ECO:0000256" key="13">
    <source>
        <dbReference type="ARBA" id="ARBA00023134"/>
    </source>
</evidence>
<keyword evidence="3" id="KW-0150">Chloroplast</keyword>
<evidence type="ECO:0000313" key="19">
    <source>
        <dbReference type="Proteomes" id="UP000660262"/>
    </source>
</evidence>
<protein>
    <submittedName>
        <fullName evidence="18">Translocase of chloroplast</fullName>
    </submittedName>
</protein>
<dbReference type="InterPro" id="IPR045058">
    <property type="entry name" value="GIMA/IAN/Toc"/>
</dbReference>
<keyword evidence="12" id="KW-1133">Transmembrane helix</keyword>
<evidence type="ECO:0000256" key="11">
    <source>
        <dbReference type="ARBA" id="ARBA00022927"/>
    </source>
</evidence>
<evidence type="ECO:0000256" key="9">
    <source>
        <dbReference type="ARBA" id="ARBA00022805"/>
    </source>
</evidence>
<keyword evidence="11" id="KW-0653">Protein transport</keyword>
<name>A0A830HEU0_9CHLO</name>
<feature type="region of interest" description="Disordered" evidence="16">
    <location>
        <begin position="454"/>
        <end position="560"/>
    </location>
</feature>
<keyword evidence="4" id="KW-0934">Plastid</keyword>
<evidence type="ECO:0000256" key="14">
    <source>
        <dbReference type="ARBA" id="ARBA00023136"/>
    </source>
</evidence>
<feature type="compositionally biased region" description="Low complexity" evidence="16">
    <location>
        <begin position="39"/>
        <end position="50"/>
    </location>
</feature>
<organism evidence="18 19">
    <name type="scientific">Pycnococcus provasolii</name>
    <dbReference type="NCBI Taxonomy" id="41880"/>
    <lineage>
        <taxon>Eukaryota</taxon>
        <taxon>Viridiplantae</taxon>
        <taxon>Chlorophyta</taxon>
        <taxon>Pseudoscourfieldiophyceae</taxon>
        <taxon>Pseudoscourfieldiales</taxon>
        <taxon>Pycnococcaceae</taxon>
        <taxon>Pycnococcus</taxon>
    </lineage>
</organism>
<keyword evidence="10" id="KW-0460">Magnesium</keyword>
<evidence type="ECO:0000256" key="10">
    <source>
        <dbReference type="ARBA" id="ARBA00022842"/>
    </source>
</evidence>
<evidence type="ECO:0000256" key="16">
    <source>
        <dbReference type="SAM" id="MobiDB-lite"/>
    </source>
</evidence>
<evidence type="ECO:0000256" key="8">
    <source>
        <dbReference type="ARBA" id="ARBA00022801"/>
    </source>
</evidence>
<dbReference type="InterPro" id="IPR006703">
    <property type="entry name" value="G_AIG1"/>
</dbReference>
<feature type="compositionally biased region" description="Low complexity" evidence="16">
    <location>
        <begin position="494"/>
        <end position="508"/>
    </location>
</feature>
<evidence type="ECO:0000256" key="12">
    <source>
        <dbReference type="ARBA" id="ARBA00022989"/>
    </source>
</evidence>
<comment type="subcellular location">
    <subcellularLocation>
        <location evidence="15">Plastid</location>
        <location evidence="15">Chloroplast outer membrane</location>
        <topology evidence="15">Single-pass membrane protein</topology>
    </subcellularLocation>
</comment>
<feature type="compositionally biased region" description="Low complexity" evidence="16">
    <location>
        <begin position="518"/>
        <end position="529"/>
    </location>
</feature>
<dbReference type="SUPFAM" id="SSF52540">
    <property type="entry name" value="P-loop containing nucleoside triphosphate hydrolases"/>
    <property type="match status" value="1"/>
</dbReference>
<keyword evidence="2" id="KW-0813">Transport</keyword>
<dbReference type="AlphaFoldDB" id="A0A830HEU0"/>
<dbReference type="GO" id="GO:0005525">
    <property type="term" value="F:GTP binding"/>
    <property type="evidence" value="ECO:0007669"/>
    <property type="project" value="UniProtKB-KW"/>
</dbReference>
<feature type="compositionally biased region" description="Basic and acidic residues" evidence="16">
    <location>
        <begin position="457"/>
        <end position="493"/>
    </location>
</feature>
<dbReference type="Pfam" id="PF04548">
    <property type="entry name" value="AIG1"/>
    <property type="match status" value="1"/>
</dbReference>
<keyword evidence="6" id="KW-0479">Metal-binding</keyword>
<gene>
    <name evidence="18" type="ORF">PPROV_000403000</name>
</gene>
<comment type="cofactor">
    <cofactor evidence="1">
        <name>Mg(2+)</name>
        <dbReference type="ChEBI" id="CHEBI:18420"/>
    </cofactor>
</comment>
<keyword evidence="5" id="KW-0812">Transmembrane</keyword>
<evidence type="ECO:0000256" key="5">
    <source>
        <dbReference type="ARBA" id="ARBA00022692"/>
    </source>
</evidence>
<dbReference type="Gene3D" id="3.40.50.300">
    <property type="entry name" value="P-loop containing nucleotide triphosphate hydrolases"/>
    <property type="match status" value="1"/>
</dbReference>
<dbReference type="GO" id="GO:0046872">
    <property type="term" value="F:metal ion binding"/>
    <property type="evidence" value="ECO:0007669"/>
    <property type="project" value="UniProtKB-KW"/>
</dbReference>
<evidence type="ECO:0000256" key="15">
    <source>
        <dbReference type="ARBA" id="ARBA00023766"/>
    </source>
</evidence>
<keyword evidence="19" id="KW-1185">Reference proteome</keyword>
<keyword evidence="14" id="KW-0472">Membrane</keyword>
<proteinExistence type="predicted"/>
<keyword evidence="7" id="KW-0547">Nucleotide-binding</keyword>